<protein>
    <submittedName>
        <fullName evidence="2">Uncharacterized protein</fullName>
    </submittedName>
</protein>
<name>A0A239GX09_9ACTN</name>
<organism evidence="2 3">
    <name type="scientific">Actinomadura mexicana</name>
    <dbReference type="NCBI Taxonomy" id="134959"/>
    <lineage>
        <taxon>Bacteria</taxon>
        <taxon>Bacillati</taxon>
        <taxon>Actinomycetota</taxon>
        <taxon>Actinomycetes</taxon>
        <taxon>Streptosporangiales</taxon>
        <taxon>Thermomonosporaceae</taxon>
        <taxon>Actinomadura</taxon>
    </lineage>
</organism>
<evidence type="ECO:0000256" key="1">
    <source>
        <dbReference type="SAM" id="MobiDB-lite"/>
    </source>
</evidence>
<feature type="compositionally biased region" description="Basic and acidic residues" evidence="1">
    <location>
        <begin position="63"/>
        <end position="75"/>
    </location>
</feature>
<proteinExistence type="predicted"/>
<evidence type="ECO:0000313" key="2">
    <source>
        <dbReference type="EMBL" id="SNS73405.1"/>
    </source>
</evidence>
<gene>
    <name evidence="2" type="ORF">SAMN06265355_12659</name>
</gene>
<accession>A0A239GX09</accession>
<dbReference type="Proteomes" id="UP000198420">
    <property type="component" value="Unassembled WGS sequence"/>
</dbReference>
<dbReference type="AlphaFoldDB" id="A0A239GX09"/>
<sequence>SSSLCLVPVLALFASVRELHPLVSHLSLTQREAADRVFGDAVEDAELAMLFLLLGETLIPRGRGHDVSRPEDSSRTRAINSVSR</sequence>
<evidence type="ECO:0000313" key="3">
    <source>
        <dbReference type="Proteomes" id="UP000198420"/>
    </source>
</evidence>
<dbReference type="EMBL" id="FZNP01000026">
    <property type="protein sequence ID" value="SNS73405.1"/>
    <property type="molecule type" value="Genomic_DNA"/>
</dbReference>
<feature type="non-terminal residue" evidence="2">
    <location>
        <position position="1"/>
    </location>
</feature>
<keyword evidence="3" id="KW-1185">Reference proteome</keyword>
<reference evidence="3" key="1">
    <citation type="submission" date="2017-06" db="EMBL/GenBank/DDBJ databases">
        <authorList>
            <person name="Varghese N."/>
            <person name="Submissions S."/>
        </authorList>
    </citation>
    <scope>NUCLEOTIDE SEQUENCE [LARGE SCALE GENOMIC DNA]</scope>
    <source>
        <strain evidence="3">DSM 44485</strain>
    </source>
</reference>
<feature type="region of interest" description="Disordered" evidence="1">
    <location>
        <begin position="62"/>
        <end position="84"/>
    </location>
</feature>